<dbReference type="NCBIfam" id="TIGR03071">
    <property type="entry name" value="couple_hipA"/>
    <property type="match status" value="1"/>
</dbReference>
<dbReference type="Proteomes" id="UP001165489">
    <property type="component" value="Unassembled WGS sequence"/>
</dbReference>
<dbReference type="Pfam" id="PF13657">
    <property type="entry name" value="Couple_hipA"/>
    <property type="match status" value="1"/>
</dbReference>
<evidence type="ECO:0000313" key="2">
    <source>
        <dbReference type="EMBL" id="MCH7408494.1"/>
    </source>
</evidence>
<feature type="domain" description="HipA N-terminal subdomain 1" evidence="1">
    <location>
        <begin position="39"/>
        <end position="129"/>
    </location>
</feature>
<proteinExistence type="predicted"/>
<sequence length="140" mass="16655">MTYWNKIKKWITKGDDIHLKDYSEAKLNWGGESAKFYLHLDDFKVGELTFKNDKWSFQYSEEFKTTSNNLNLIIGFPDVNKVYLSQELWPFFKIRIPGLKQPMVREILIKENIEDNNQVKLLKRFGKRSISNPYELDVVS</sequence>
<evidence type="ECO:0000313" key="3">
    <source>
        <dbReference type="Proteomes" id="UP001165489"/>
    </source>
</evidence>
<reference evidence="2" key="1">
    <citation type="submission" date="2022-03" db="EMBL/GenBank/DDBJ databases">
        <title>De novo assembled genomes of Belliella spp. (Cyclobacteriaceae) strains.</title>
        <authorList>
            <person name="Szabo A."/>
            <person name="Korponai K."/>
            <person name="Felfoldi T."/>
        </authorList>
    </citation>
    <scope>NUCLEOTIDE SEQUENCE</scope>
    <source>
        <strain evidence="2">DSM 111904</strain>
    </source>
</reference>
<name>A0ABS9UWF3_9BACT</name>
<organism evidence="2 3">
    <name type="scientific">Belliella filtrata</name>
    <dbReference type="NCBI Taxonomy" id="2923435"/>
    <lineage>
        <taxon>Bacteria</taxon>
        <taxon>Pseudomonadati</taxon>
        <taxon>Bacteroidota</taxon>
        <taxon>Cytophagia</taxon>
        <taxon>Cytophagales</taxon>
        <taxon>Cyclobacteriaceae</taxon>
        <taxon>Belliella</taxon>
    </lineage>
</organism>
<keyword evidence="3" id="KW-1185">Reference proteome</keyword>
<dbReference type="RefSeq" id="WP_241346705.1">
    <property type="nucleotide sequence ID" value="NZ_JAKZGP010000005.1"/>
</dbReference>
<dbReference type="InterPro" id="IPR017508">
    <property type="entry name" value="HipA_N1"/>
</dbReference>
<gene>
    <name evidence="2" type="ORF">MM239_03735</name>
</gene>
<protein>
    <submittedName>
        <fullName evidence="2">HipA N-terminal domain-containing protein</fullName>
    </submittedName>
</protein>
<evidence type="ECO:0000259" key="1">
    <source>
        <dbReference type="Pfam" id="PF13657"/>
    </source>
</evidence>
<accession>A0ABS9UWF3</accession>
<comment type="caution">
    <text evidence="2">The sequence shown here is derived from an EMBL/GenBank/DDBJ whole genome shotgun (WGS) entry which is preliminary data.</text>
</comment>
<dbReference type="EMBL" id="JAKZGP010000005">
    <property type="protein sequence ID" value="MCH7408494.1"/>
    <property type="molecule type" value="Genomic_DNA"/>
</dbReference>